<dbReference type="PIRSF" id="PIRSF002741">
    <property type="entry name" value="MppA"/>
    <property type="match status" value="1"/>
</dbReference>
<dbReference type="PROSITE" id="PS51257">
    <property type="entry name" value="PROKAR_LIPOPROTEIN"/>
    <property type="match status" value="1"/>
</dbReference>
<dbReference type="PANTHER" id="PTHR30290">
    <property type="entry name" value="PERIPLASMIC BINDING COMPONENT OF ABC TRANSPORTER"/>
    <property type="match status" value="1"/>
</dbReference>
<dbReference type="EMBL" id="JBFSHR010000049">
    <property type="protein sequence ID" value="MEX6430373.1"/>
    <property type="molecule type" value="Genomic_DNA"/>
</dbReference>
<dbReference type="Gene3D" id="3.40.190.10">
    <property type="entry name" value="Periplasmic binding protein-like II"/>
    <property type="match status" value="1"/>
</dbReference>
<evidence type="ECO:0000256" key="1">
    <source>
        <dbReference type="ARBA" id="ARBA00022729"/>
    </source>
</evidence>
<dbReference type="Gene3D" id="3.10.105.10">
    <property type="entry name" value="Dipeptide-binding Protein, Domain 3"/>
    <property type="match status" value="1"/>
</dbReference>
<evidence type="ECO:0000256" key="2">
    <source>
        <dbReference type="SAM" id="SignalP"/>
    </source>
</evidence>
<gene>
    <name evidence="4" type="ORF">AB6A68_11095</name>
</gene>
<dbReference type="Gene3D" id="3.90.76.10">
    <property type="entry name" value="Dipeptide-binding Protein, Domain 1"/>
    <property type="match status" value="1"/>
</dbReference>
<sequence>MTGSLRRLTRAAVLVASGALLLAACGSSNTSTSPTTKNTPLQTLTIGSSNVFPPTLNPTANASQAIDEVVDYNVLQHLVQLAPNGSIVPVLASSYTVSDANKVYTFTIRKGVKFSNGNPLTPADVVFSMKRVSAPGSTYPYGKIFDVSSVRQLGADQVQVTLTTPSWNWLYDLAAYSNGVILDPSTISTLATDPIGTGPFKVTGEVSNYSVTLARNNQYWGYKPHVAGVVFRYFTNADSLNAALQSGEVNMIDNLSAPSDATLFKSNPKFKVVSSLTNGKVQLTLNNAYGPLRNKLVRQAILYATDRKAIMDAASGGYGFIDGTDTVPADPYYINLANVYPYDVTKAKQLMAKAGYAKGFSLQLVLPPYFYAKLAAPLIVSELGAIGIKVSVSTIDFPLWISQVFEGGNFQATIIDQAEGRDVSNYGTPGYYWHYAKTPQIAAELSAANAAPTKAQWIAGYRKVLRQITDDAVNDWLYVAPFITVIDKNIVGIPTTAYTESYNLSYVGIGGSIPSTAKQLGYLS</sequence>
<dbReference type="InterPro" id="IPR039424">
    <property type="entry name" value="SBP_5"/>
</dbReference>
<feature type="domain" description="Solute-binding protein family 5" evidence="3">
    <location>
        <begin position="87"/>
        <end position="415"/>
    </location>
</feature>
<evidence type="ECO:0000313" key="5">
    <source>
        <dbReference type="Proteomes" id="UP001560267"/>
    </source>
</evidence>
<dbReference type="RefSeq" id="WP_369084763.1">
    <property type="nucleotide sequence ID" value="NZ_JBFSHR010000049.1"/>
</dbReference>
<feature type="signal peptide" evidence="2">
    <location>
        <begin position="1"/>
        <end position="23"/>
    </location>
</feature>
<evidence type="ECO:0000313" key="4">
    <source>
        <dbReference type="EMBL" id="MEX6430373.1"/>
    </source>
</evidence>
<keyword evidence="5" id="KW-1185">Reference proteome</keyword>
<dbReference type="SUPFAM" id="SSF53850">
    <property type="entry name" value="Periplasmic binding protein-like II"/>
    <property type="match status" value="1"/>
</dbReference>
<proteinExistence type="predicted"/>
<accession>A0ABV3Y489</accession>
<organism evidence="4 5">
    <name type="scientific">Ferrimicrobium acidiphilum</name>
    <dbReference type="NCBI Taxonomy" id="121039"/>
    <lineage>
        <taxon>Bacteria</taxon>
        <taxon>Bacillati</taxon>
        <taxon>Actinomycetota</taxon>
        <taxon>Acidimicrobiia</taxon>
        <taxon>Acidimicrobiales</taxon>
        <taxon>Acidimicrobiaceae</taxon>
        <taxon>Ferrimicrobium</taxon>
    </lineage>
</organism>
<dbReference type="Pfam" id="PF00496">
    <property type="entry name" value="SBP_bac_5"/>
    <property type="match status" value="1"/>
</dbReference>
<dbReference type="InterPro" id="IPR030678">
    <property type="entry name" value="Peptide/Ni-bd"/>
</dbReference>
<protein>
    <submittedName>
        <fullName evidence="4">ABC transporter substrate-binding protein</fullName>
    </submittedName>
</protein>
<feature type="chain" id="PRO_5046200530" evidence="2">
    <location>
        <begin position="24"/>
        <end position="524"/>
    </location>
</feature>
<dbReference type="PANTHER" id="PTHR30290:SF38">
    <property type="entry name" value="D,D-DIPEPTIDE-BINDING PERIPLASMIC PROTEIN DDPA-RELATED"/>
    <property type="match status" value="1"/>
</dbReference>
<dbReference type="InterPro" id="IPR000914">
    <property type="entry name" value="SBP_5_dom"/>
</dbReference>
<keyword evidence="1 2" id="KW-0732">Signal</keyword>
<reference evidence="4 5" key="1">
    <citation type="submission" date="2024-07" db="EMBL/GenBank/DDBJ databases">
        <title>Draft Genome Sequence of Ferrimicrobium acidiphilum Strain YE2023, Isolated from a Pulp of Bioleach Reactor.</title>
        <authorList>
            <person name="Elkina Y.A."/>
            <person name="Bulaeva A.G."/>
            <person name="Beletsky A.V."/>
            <person name="Mardanov A.V."/>
        </authorList>
    </citation>
    <scope>NUCLEOTIDE SEQUENCE [LARGE SCALE GENOMIC DNA]</scope>
    <source>
        <strain evidence="4 5">YE2023</strain>
    </source>
</reference>
<evidence type="ECO:0000259" key="3">
    <source>
        <dbReference type="Pfam" id="PF00496"/>
    </source>
</evidence>
<dbReference type="Proteomes" id="UP001560267">
    <property type="component" value="Unassembled WGS sequence"/>
</dbReference>
<name>A0ABV3Y489_9ACTN</name>
<comment type="caution">
    <text evidence="4">The sequence shown here is derived from an EMBL/GenBank/DDBJ whole genome shotgun (WGS) entry which is preliminary data.</text>
</comment>